<dbReference type="Proteomes" id="UP000783871">
    <property type="component" value="Unassembled WGS sequence"/>
</dbReference>
<keyword evidence="3" id="KW-1185">Reference proteome</keyword>
<name>A0ABX0Z772_9ACTN</name>
<proteinExistence type="predicted"/>
<comment type="caution">
    <text evidence="2">The sequence shown here is derived from an EMBL/GenBank/DDBJ whole genome shotgun (WGS) entry which is preliminary data.</text>
</comment>
<evidence type="ECO:0000313" key="2">
    <source>
        <dbReference type="EMBL" id="NJP33702.1"/>
    </source>
</evidence>
<dbReference type="RefSeq" id="WP_168002072.1">
    <property type="nucleotide sequence ID" value="NZ_JAATEO010000018.1"/>
</dbReference>
<evidence type="ECO:0000313" key="3">
    <source>
        <dbReference type="Proteomes" id="UP000783871"/>
    </source>
</evidence>
<gene>
    <name evidence="2" type="ORF">HCJ94_17360</name>
</gene>
<reference evidence="2 3" key="1">
    <citation type="submission" date="2020-03" db="EMBL/GenBank/DDBJ databases">
        <title>WGS of actinomycetes isolated from Thailand.</title>
        <authorList>
            <person name="Thawai C."/>
        </authorList>
    </citation>
    <scope>NUCLEOTIDE SEQUENCE [LARGE SCALE GENOMIC DNA]</scope>
    <source>
        <strain evidence="2 3">HSS6-12</strain>
    </source>
</reference>
<feature type="compositionally biased region" description="Low complexity" evidence="1">
    <location>
        <begin position="79"/>
        <end position="92"/>
    </location>
</feature>
<organism evidence="2 3">
    <name type="scientific">Micromonospora thermarum</name>
    <dbReference type="NCBI Taxonomy" id="2720024"/>
    <lineage>
        <taxon>Bacteria</taxon>
        <taxon>Bacillati</taxon>
        <taxon>Actinomycetota</taxon>
        <taxon>Actinomycetes</taxon>
        <taxon>Micromonosporales</taxon>
        <taxon>Micromonosporaceae</taxon>
        <taxon>Micromonospora</taxon>
    </lineage>
</organism>
<evidence type="ECO:0000256" key="1">
    <source>
        <dbReference type="SAM" id="MobiDB-lite"/>
    </source>
</evidence>
<dbReference type="EMBL" id="JAATEO010000018">
    <property type="protein sequence ID" value="NJP33702.1"/>
    <property type="molecule type" value="Genomic_DNA"/>
</dbReference>
<feature type="region of interest" description="Disordered" evidence="1">
    <location>
        <begin position="68"/>
        <end position="92"/>
    </location>
</feature>
<accession>A0ABX0Z772</accession>
<sequence length="92" mass="9917">MTGILTIGGRRYGTAEAIVVHLRCPDVTVDLIRSWARRGRIQRFNRPGRGRGTTWYLLDEVTAAEAATDASGRGRKRANAPAPAPALFGLAA</sequence>
<protein>
    <submittedName>
        <fullName evidence="2">Uncharacterized protein</fullName>
    </submittedName>
</protein>